<dbReference type="PANTHER" id="PTHR37299:SF1">
    <property type="entry name" value="STAGE 0 SPORULATION PROTEIN A HOMOLOG"/>
    <property type="match status" value="1"/>
</dbReference>
<dbReference type="Pfam" id="PF00072">
    <property type="entry name" value="Response_reg"/>
    <property type="match status" value="1"/>
</dbReference>
<evidence type="ECO:0000313" key="4">
    <source>
        <dbReference type="EMBL" id="PST40223.1"/>
    </source>
</evidence>
<dbReference type="InterPro" id="IPR046947">
    <property type="entry name" value="LytR-like"/>
</dbReference>
<comment type="caution">
    <text evidence="1">Lacks conserved residue(s) required for the propagation of feature annotation.</text>
</comment>
<dbReference type="PANTHER" id="PTHR37299">
    <property type="entry name" value="TRANSCRIPTIONAL REGULATOR-RELATED"/>
    <property type="match status" value="1"/>
</dbReference>
<dbReference type="AlphaFoldDB" id="A0A2T3FYA3"/>
<dbReference type="EMBL" id="PYLP01000008">
    <property type="protein sequence ID" value="PST40223.1"/>
    <property type="molecule type" value="Genomic_DNA"/>
</dbReference>
<reference evidence="5" key="1">
    <citation type="submission" date="2018-03" db="EMBL/GenBank/DDBJ databases">
        <title>Lachnoclostridium SNUG30370 gen.nov., sp.nov., isolated from human faeces.</title>
        <authorList>
            <person name="Seo B."/>
            <person name="Jeon K."/>
            <person name="Ko G."/>
        </authorList>
    </citation>
    <scope>NUCLEOTIDE SEQUENCE [LARGE SCALE GENOMIC DNA]</scope>
    <source>
        <strain evidence="5">SNUG30370</strain>
    </source>
</reference>
<evidence type="ECO:0008006" key="6">
    <source>
        <dbReference type="Google" id="ProtNLM"/>
    </source>
</evidence>
<feature type="domain" description="Response regulatory" evidence="2">
    <location>
        <begin position="18"/>
        <end position="135"/>
    </location>
</feature>
<gene>
    <name evidence="4" type="ORF">C7U55_07855</name>
</gene>
<dbReference type="SMART" id="SM00850">
    <property type="entry name" value="LytTR"/>
    <property type="match status" value="1"/>
</dbReference>
<dbReference type="GO" id="GO:0000156">
    <property type="term" value="F:phosphorelay response regulator activity"/>
    <property type="evidence" value="ECO:0007669"/>
    <property type="project" value="InterPro"/>
</dbReference>
<feature type="domain" description="HTH LytTR-type" evidence="3">
    <location>
        <begin position="143"/>
        <end position="241"/>
    </location>
</feature>
<keyword evidence="5" id="KW-1185">Reference proteome</keyword>
<comment type="caution">
    <text evidence="4">The sequence shown here is derived from an EMBL/GenBank/DDBJ whole genome shotgun (WGS) entry which is preliminary data.</text>
</comment>
<dbReference type="InterPro" id="IPR007492">
    <property type="entry name" value="LytTR_DNA-bd_dom"/>
</dbReference>
<name>A0A2T3FYA3_9FIRM</name>
<dbReference type="InterPro" id="IPR011006">
    <property type="entry name" value="CheY-like_superfamily"/>
</dbReference>
<evidence type="ECO:0000256" key="1">
    <source>
        <dbReference type="PROSITE-ProRule" id="PRU00169"/>
    </source>
</evidence>
<dbReference type="PROSITE" id="PS50110">
    <property type="entry name" value="RESPONSE_REGULATORY"/>
    <property type="match status" value="1"/>
</dbReference>
<dbReference type="GO" id="GO:0003677">
    <property type="term" value="F:DNA binding"/>
    <property type="evidence" value="ECO:0007669"/>
    <property type="project" value="InterPro"/>
</dbReference>
<dbReference type="PROSITE" id="PS50930">
    <property type="entry name" value="HTH_LYTTR"/>
    <property type="match status" value="1"/>
</dbReference>
<protein>
    <recommendedName>
        <fullName evidence="6">DNA-binding response regulator</fullName>
    </recommendedName>
</protein>
<organism evidence="4 5">
    <name type="scientific">Faecalibacillus faecis</name>
    <dbReference type="NCBI Taxonomy" id="1982628"/>
    <lineage>
        <taxon>Bacteria</taxon>
        <taxon>Bacillati</taxon>
        <taxon>Bacillota</taxon>
        <taxon>Erysipelotrichia</taxon>
        <taxon>Erysipelotrichales</taxon>
        <taxon>Coprobacillaceae</taxon>
        <taxon>Faecalibacillus</taxon>
    </lineage>
</organism>
<dbReference type="Gene3D" id="2.40.50.1020">
    <property type="entry name" value="LytTr DNA-binding domain"/>
    <property type="match status" value="1"/>
</dbReference>
<dbReference type="Gene3D" id="3.40.50.2300">
    <property type="match status" value="1"/>
</dbReference>
<dbReference type="Pfam" id="PF04397">
    <property type="entry name" value="LytTR"/>
    <property type="match status" value="1"/>
</dbReference>
<evidence type="ECO:0000259" key="3">
    <source>
        <dbReference type="PROSITE" id="PS50930"/>
    </source>
</evidence>
<proteinExistence type="predicted"/>
<dbReference type="Proteomes" id="UP000241201">
    <property type="component" value="Unassembled WGS sequence"/>
</dbReference>
<sequence length="244" mass="29861">MNKMVFFFYIMIFGDLMKIVIAEKNEKDYLYLKDLIENWGRKRKESVHIYWYHKLYYQIPSYLSSCDLIFLEIDMKEINGYEFSCMLRKNSIDIPLVFQTKNSSFALESYNVQAMNYLLKPVEEKRIEKILDQIVLTQTKKEFVYTFKNKIRRIAYDDILYIETSKHCLYIQCHFHQERCYLSLKEIEKQLDQRFFRCHRSYIINLDYVKSVESTKCILQNNQEIFISKKYQNDLKYHFLKNVK</sequence>
<accession>A0A2T3FYA3</accession>
<evidence type="ECO:0000259" key="2">
    <source>
        <dbReference type="PROSITE" id="PS50110"/>
    </source>
</evidence>
<dbReference type="SUPFAM" id="SSF52172">
    <property type="entry name" value="CheY-like"/>
    <property type="match status" value="1"/>
</dbReference>
<dbReference type="InterPro" id="IPR001789">
    <property type="entry name" value="Sig_transdc_resp-reg_receiver"/>
</dbReference>
<evidence type="ECO:0000313" key="5">
    <source>
        <dbReference type="Proteomes" id="UP000241201"/>
    </source>
</evidence>